<evidence type="ECO:0000256" key="5">
    <source>
        <dbReference type="ARBA" id="ARBA00022692"/>
    </source>
</evidence>
<keyword evidence="3 11" id="KW-1134">Transmembrane beta strand</keyword>
<comment type="similarity">
    <text evidence="11 12">Belongs to the TonB-dependent receptor family.</text>
</comment>
<evidence type="ECO:0000256" key="8">
    <source>
        <dbReference type="ARBA" id="ARBA00023077"/>
    </source>
</evidence>
<keyword evidence="10 11" id="KW-0998">Cell outer membrane</keyword>
<feature type="compositionally biased region" description="Polar residues" evidence="13">
    <location>
        <begin position="659"/>
        <end position="675"/>
    </location>
</feature>
<name>A0ABX1G9P5_9GAMM</name>
<proteinExistence type="inferred from homology"/>
<feature type="domain" description="TonB-dependent receptor plug" evidence="15">
    <location>
        <begin position="51"/>
        <end position="157"/>
    </location>
</feature>
<protein>
    <submittedName>
        <fullName evidence="16">TonB-dependent receptor</fullName>
    </submittedName>
</protein>
<dbReference type="InterPro" id="IPR000531">
    <property type="entry name" value="Beta-barrel_TonB"/>
</dbReference>
<evidence type="ECO:0000256" key="12">
    <source>
        <dbReference type="RuleBase" id="RU003357"/>
    </source>
</evidence>
<keyword evidence="5 11" id="KW-0812">Transmembrane</keyword>
<evidence type="ECO:0000256" key="13">
    <source>
        <dbReference type="SAM" id="MobiDB-lite"/>
    </source>
</evidence>
<evidence type="ECO:0000256" key="11">
    <source>
        <dbReference type="PROSITE-ProRule" id="PRU01360"/>
    </source>
</evidence>
<dbReference type="InterPro" id="IPR036942">
    <property type="entry name" value="Beta-barrel_TonB_sf"/>
</dbReference>
<dbReference type="Pfam" id="PF07715">
    <property type="entry name" value="Plug"/>
    <property type="match status" value="1"/>
</dbReference>
<evidence type="ECO:0000256" key="9">
    <source>
        <dbReference type="ARBA" id="ARBA00023136"/>
    </source>
</evidence>
<reference evidence="16 17" key="1">
    <citation type="submission" date="2020-04" db="EMBL/GenBank/DDBJ databases">
        <authorList>
            <person name="Yoon J."/>
        </authorList>
    </citation>
    <scope>NUCLEOTIDE SEQUENCE [LARGE SCALE GENOMIC DNA]</scope>
    <source>
        <strain evidence="16 17">KMU-166</strain>
    </source>
</reference>
<keyword evidence="17" id="KW-1185">Reference proteome</keyword>
<dbReference type="InterPro" id="IPR012910">
    <property type="entry name" value="Plug_dom"/>
</dbReference>
<dbReference type="RefSeq" id="WP_168448437.1">
    <property type="nucleotide sequence ID" value="NZ_JAAWWK010000001.1"/>
</dbReference>
<evidence type="ECO:0000259" key="14">
    <source>
        <dbReference type="Pfam" id="PF00593"/>
    </source>
</evidence>
<evidence type="ECO:0000256" key="4">
    <source>
        <dbReference type="ARBA" id="ARBA00022496"/>
    </source>
</evidence>
<evidence type="ECO:0000256" key="10">
    <source>
        <dbReference type="ARBA" id="ARBA00023237"/>
    </source>
</evidence>
<keyword evidence="2 11" id="KW-0813">Transport</keyword>
<keyword evidence="16" id="KW-0675">Receptor</keyword>
<dbReference type="InterPro" id="IPR039426">
    <property type="entry name" value="TonB-dep_rcpt-like"/>
</dbReference>
<keyword evidence="7" id="KW-0406">Ion transport</keyword>
<dbReference type="PANTHER" id="PTHR32552:SF81">
    <property type="entry name" value="TONB-DEPENDENT OUTER MEMBRANE RECEPTOR"/>
    <property type="match status" value="1"/>
</dbReference>
<evidence type="ECO:0000256" key="1">
    <source>
        <dbReference type="ARBA" id="ARBA00004571"/>
    </source>
</evidence>
<dbReference type="PANTHER" id="PTHR32552">
    <property type="entry name" value="FERRICHROME IRON RECEPTOR-RELATED"/>
    <property type="match status" value="1"/>
</dbReference>
<evidence type="ECO:0000256" key="7">
    <source>
        <dbReference type="ARBA" id="ARBA00023065"/>
    </source>
</evidence>
<sequence length="788" mass="86973">MSLLASSKKDSKTKVYAWAVALATCSSVNVLSAERQLEEVIVTAQKQAKSMQDIPASVSSIDSSFLTDAALTDVGDIVAYTPNVSFNDSVKFFPIVTMRGYGTAPFARGLEPSIGLVVDDIPYGRTSYVNDAVFDVSKFEVLRGPQGSLFGKNTIAGLFNVVTFDPDFDWSGYATGGVGFNNDRHVEGAQSFTLIDEVLAGRIVGRASESDTVYNSANDNQGTVEDHSFRLKLKWFVSSSTDLLLNAWASSLEQNEVSLQPSRVTDQSREEYLTHDPDYETDEYDNNTSASDSALATRDTETISLIVNHAFDNDGLFFNSALSLNTAYSELQETFLYDADASPIDFATFGSVVPDVYEQKHIETRFTSDVQTPWGIGENLNLMLGLFYSDVNTTSSTKVSFNLCEFQSYAESGADLRDGFGFPVSTPLNAPCNFERESHQNITETNIVSHAFFSQVEWDFNAQWSLILGARYGENKLTGSIESFSASNTNIVPTILSYQTFSQQHSDTEYDFSPKVALTWRPNDDLTLFFTRTQGFKGGGIASGVYREARTRYGEETSTSSELGVKAELFDRTLRLNVTAFHSEFQDLQVQNFDGQTIFVTNASDSYSTGVEMDFLWITPLPWLTIGGSAGYVDAAYENYFCGVPDQDEEADDPAHPSCDTSNSEVRYEDQSGQQLPYSPDVSVTLNFNGNFDLDNGYSLISGLDIIHRGELEVDQDPFYTQEPVTKFAARLGLRSDSGWSIVANGKNLTREKERIFGAAAPGVPGNNQALATDDLMWTVDFRYDWGL</sequence>
<feature type="domain" description="TonB-dependent receptor-like beta-barrel" evidence="14">
    <location>
        <begin position="277"/>
        <end position="749"/>
    </location>
</feature>
<dbReference type="EMBL" id="JAAWWK010000001">
    <property type="protein sequence ID" value="NKI15880.1"/>
    <property type="molecule type" value="Genomic_DNA"/>
</dbReference>
<feature type="region of interest" description="Disordered" evidence="13">
    <location>
        <begin position="646"/>
        <end position="675"/>
    </location>
</feature>
<dbReference type="Gene3D" id="2.40.170.20">
    <property type="entry name" value="TonB-dependent receptor, beta-barrel domain"/>
    <property type="match status" value="1"/>
</dbReference>
<keyword evidence="8 12" id="KW-0798">TonB box</keyword>
<accession>A0ABX1G9P5</accession>
<evidence type="ECO:0000259" key="15">
    <source>
        <dbReference type="Pfam" id="PF07715"/>
    </source>
</evidence>
<dbReference type="SUPFAM" id="SSF56935">
    <property type="entry name" value="Porins"/>
    <property type="match status" value="1"/>
</dbReference>
<evidence type="ECO:0000256" key="3">
    <source>
        <dbReference type="ARBA" id="ARBA00022452"/>
    </source>
</evidence>
<dbReference type="Pfam" id="PF00593">
    <property type="entry name" value="TonB_dep_Rec_b-barrel"/>
    <property type="match status" value="1"/>
</dbReference>
<dbReference type="PROSITE" id="PS52016">
    <property type="entry name" value="TONB_DEPENDENT_REC_3"/>
    <property type="match status" value="1"/>
</dbReference>
<organism evidence="16 17">
    <name type="scientific">Spongiibacter thalassae</name>
    <dbReference type="NCBI Taxonomy" id="2721624"/>
    <lineage>
        <taxon>Bacteria</taxon>
        <taxon>Pseudomonadati</taxon>
        <taxon>Pseudomonadota</taxon>
        <taxon>Gammaproteobacteria</taxon>
        <taxon>Cellvibrionales</taxon>
        <taxon>Spongiibacteraceae</taxon>
        <taxon>Spongiibacter</taxon>
    </lineage>
</organism>
<keyword evidence="4" id="KW-0410">Iron transport</keyword>
<dbReference type="Proteomes" id="UP000765845">
    <property type="component" value="Unassembled WGS sequence"/>
</dbReference>
<evidence type="ECO:0000256" key="6">
    <source>
        <dbReference type="ARBA" id="ARBA00023004"/>
    </source>
</evidence>
<gene>
    <name evidence="16" type="ORF">HCU74_00475</name>
</gene>
<evidence type="ECO:0000313" key="17">
    <source>
        <dbReference type="Proteomes" id="UP000765845"/>
    </source>
</evidence>
<comment type="caution">
    <text evidence="16">The sequence shown here is derived from an EMBL/GenBank/DDBJ whole genome shotgun (WGS) entry which is preliminary data.</text>
</comment>
<evidence type="ECO:0000313" key="16">
    <source>
        <dbReference type="EMBL" id="NKI15880.1"/>
    </source>
</evidence>
<keyword evidence="6" id="KW-0408">Iron</keyword>
<evidence type="ECO:0000256" key="2">
    <source>
        <dbReference type="ARBA" id="ARBA00022448"/>
    </source>
</evidence>
<comment type="subcellular location">
    <subcellularLocation>
        <location evidence="1 11">Cell outer membrane</location>
        <topology evidence="1 11">Multi-pass membrane protein</topology>
    </subcellularLocation>
</comment>
<keyword evidence="9 11" id="KW-0472">Membrane</keyword>